<evidence type="ECO:0000313" key="3">
    <source>
        <dbReference type="Proteomes" id="UP000698242"/>
    </source>
</evidence>
<dbReference type="EMBL" id="APKE01000022">
    <property type="protein sequence ID" value="KAF0675829.1"/>
    <property type="molecule type" value="Genomic_DNA"/>
</dbReference>
<reference evidence="2" key="1">
    <citation type="submission" date="2013-03" db="EMBL/GenBank/DDBJ databases">
        <title>Genome Sequence of the Profundibacterium mesophilum strain KAUST100406-0324T from Red Sea, a novel genus in the family Rhodobacteraceae.</title>
        <authorList>
            <person name="Essack M."/>
            <person name="Alam I."/>
            <person name="Lafi F."/>
            <person name="Alawi W."/>
            <person name="Kamanu F."/>
            <person name="Al-Suwailem A."/>
            <person name="Lee O.O."/>
            <person name="Xu Y."/>
            <person name="Bajic V."/>
            <person name="Qian P.-Y."/>
            <person name="Archer J."/>
        </authorList>
    </citation>
    <scope>NUCLEOTIDE SEQUENCE</scope>
    <source>
        <strain evidence="2">KAUST100406-0324</strain>
    </source>
</reference>
<dbReference type="RefSeq" id="WP_159965473.1">
    <property type="nucleotide sequence ID" value="NZ_APKE01000022.1"/>
</dbReference>
<evidence type="ECO:0000313" key="2">
    <source>
        <dbReference type="EMBL" id="KAF0675829.1"/>
    </source>
</evidence>
<proteinExistence type="predicted"/>
<evidence type="ECO:0000256" key="1">
    <source>
        <dbReference type="SAM" id="Phobius"/>
    </source>
</evidence>
<dbReference type="Proteomes" id="UP000698242">
    <property type="component" value="Unassembled WGS sequence"/>
</dbReference>
<accession>A0A921NSQ1</accession>
<keyword evidence="1" id="KW-0472">Membrane</keyword>
<keyword evidence="1" id="KW-1133">Transmembrane helix</keyword>
<sequence length="298" mass="31508">MTSRPREGEQGIVLVNVLVILTLAASVVYLMISTQDFAIEGVRLRASAAQVDALLSGGELSAITALRRDMRTAPEADHRGEPWAGIAQSETVLAGGARFALEIEDLQSRYDINRLAGRNFADIAFFGRLAALAGLSPEQSASITELVRARNGIADIGALSAAGLGADEIARLEPYLVALGGEGLVNLNTVGAGLLTLLISNPPAAERLIRIRERRGALRDDDLANVGVVRPALAGWTSQDYRVTVTAELDGLRRSRQSDLHRITEPAPGDVIVTARRAAALDVAALPEPAAARALLSQ</sequence>
<organism evidence="2 3">
    <name type="scientific">Profundibacterium mesophilum KAUST100406-0324</name>
    <dbReference type="NCBI Taxonomy" id="1037889"/>
    <lineage>
        <taxon>Bacteria</taxon>
        <taxon>Pseudomonadati</taxon>
        <taxon>Pseudomonadota</taxon>
        <taxon>Alphaproteobacteria</taxon>
        <taxon>Rhodobacterales</taxon>
        <taxon>Roseobacteraceae</taxon>
        <taxon>Profundibacterium</taxon>
    </lineage>
</organism>
<dbReference type="AlphaFoldDB" id="A0A921NSQ1"/>
<dbReference type="Gene3D" id="3.30.1300.30">
    <property type="entry name" value="GSPII I/J protein-like"/>
    <property type="match status" value="1"/>
</dbReference>
<dbReference type="OrthoDB" id="7860673at2"/>
<protein>
    <submittedName>
        <fullName evidence="2">Type II secretion system protein K</fullName>
    </submittedName>
</protein>
<gene>
    <name evidence="2" type="primary">xcpX</name>
    <name evidence="2" type="ORF">PMES_01915</name>
</gene>
<feature type="transmembrane region" description="Helical" evidence="1">
    <location>
        <begin position="12"/>
        <end position="32"/>
    </location>
</feature>
<comment type="caution">
    <text evidence="2">The sequence shown here is derived from an EMBL/GenBank/DDBJ whole genome shotgun (WGS) entry which is preliminary data.</text>
</comment>
<keyword evidence="3" id="KW-1185">Reference proteome</keyword>
<name>A0A921NSQ1_9RHOB</name>
<keyword evidence="1" id="KW-0812">Transmembrane</keyword>